<name>A0A7K1KKY5_9BACT</name>
<protein>
    <submittedName>
        <fullName evidence="2">Glycosyltransferase</fullName>
    </submittedName>
</protein>
<dbReference type="GO" id="GO:0016740">
    <property type="term" value="F:transferase activity"/>
    <property type="evidence" value="ECO:0007669"/>
    <property type="project" value="UniProtKB-KW"/>
</dbReference>
<comment type="caution">
    <text evidence="2">The sequence shown here is derived from an EMBL/GenBank/DDBJ whole genome shotgun (WGS) entry which is preliminary data.</text>
</comment>
<evidence type="ECO:0000313" key="2">
    <source>
        <dbReference type="EMBL" id="MUM76700.1"/>
    </source>
</evidence>
<dbReference type="Proteomes" id="UP000461162">
    <property type="component" value="Unassembled WGS sequence"/>
</dbReference>
<keyword evidence="3" id="KW-1185">Reference proteome</keyword>
<dbReference type="Gene3D" id="3.40.50.2000">
    <property type="entry name" value="Glycogen Phosphorylase B"/>
    <property type="match status" value="1"/>
</dbReference>
<feature type="domain" description="Spore protein YkvP/CgeB glycosyl transferase-like" evidence="1">
    <location>
        <begin position="179"/>
        <end position="286"/>
    </location>
</feature>
<dbReference type="Pfam" id="PF13524">
    <property type="entry name" value="Glyco_trans_1_2"/>
    <property type="match status" value="1"/>
</dbReference>
<gene>
    <name evidence="2" type="ORF">GKC30_03520</name>
</gene>
<proteinExistence type="predicted"/>
<keyword evidence="2" id="KW-0808">Transferase</keyword>
<dbReference type="InterPro" id="IPR055259">
    <property type="entry name" value="YkvP/CgeB_Glyco_trans-like"/>
</dbReference>
<dbReference type="SUPFAM" id="SSF53756">
    <property type="entry name" value="UDP-Glycosyltransferase/glycogen phosphorylase"/>
    <property type="match status" value="1"/>
</dbReference>
<evidence type="ECO:0000313" key="3">
    <source>
        <dbReference type="Proteomes" id="UP000461162"/>
    </source>
</evidence>
<sequence>MGEIKNVCLIDCPQSLINAFVELGCDVLRLTGVRGGTLDLGEALDRARDERGFAPDLVVQTEFLGLRCLIKGLDALPCPTVFWCMDPHLNGHWHAFYARLFDLTCSTQRASIPTIAGRGATDVRWLPIFGQRSPCPEHHKRTRDVAFVGRLTAERPGRTWMVRLIEQCCAGHVLTVTDGLSFSAMMDLYRDARIVPNESILDEVNFRLFEAASCGCLVLGQDLGEEQASLFEPGCEFDTYADGMELGEKLDLYLKNPRLTQAMGRAACQRVLAEHTPRHRAMTLLEFGGEATERRARGSEADAWMALSMAAMWESGMLGGSAKDMLTRLSGDTGALDLAASPELVCTALRVQAKAGMTDRLSSVVDGLLVAGLWEDSAEVNLTGSMAALRLERFDAAKSFWYRHIRNVGINNLGPPSSPDDLRILWAKDAARRGAVIRPGFGFDPAVHLPATAAECLLAVLAHRAEDPSAMRLLDSMLRPLPGYSQLRVGLLSSLTLREREDWRLALELALADLRCCRVESGLEELALARKLAASQGQERIFARALAAADRSGRLTATK</sequence>
<accession>A0A7K1KKY5</accession>
<dbReference type="RefSeq" id="WP_155932290.1">
    <property type="nucleotide sequence ID" value="NZ_WODC01000001.1"/>
</dbReference>
<dbReference type="AlphaFoldDB" id="A0A7K1KKY5"/>
<organism evidence="2 3">
    <name type="scientific">Pseudodesulfovibrio alkaliphilus</name>
    <dbReference type="NCBI Taxonomy" id="2661613"/>
    <lineage>
        <taxon>Bacteria</taxon>
        <taxon>Pseudomonadati</taxon>
        <taxon>Thermodesulfobacteriota</taxon>
        <taxon>Desulfovibrionia</taxon>
        <taxon>Desulfovibrionales</taxon>
        <taxon>Desulfovibrionaceae</taxon>
    </lineage>
</organism>
<dbReference type="EMBL" id="WODC01000001">
    <property type="protein sequence ID" value="MUM76700.1"/>
    <property type="molecule type" value="Genomic_DNA"/>
</dbReference>
<reference evidence="2 3" key="1">
    <citation type="submission" date="2019-11" db="EMBL/GenBank/DDBJ databases">
        <title>Pseudodesulfovibrio alkaliphilus, sp. nov., an alkaliphilic sulfate-reducing bacteria from mud volcano of Taman peninsula, Russia.</title>
        <authorList>
            <person name="Frolova A."/>
            <person name="Merkel A.Y."/>
            <person name="Slobodkin A.I."/>
        </authorList>
    </citation>
    <scope>NUCLEOTIDE SEQUENCE [LARGE SCALE GENOMIC DNA]</scope>
    <source>
        <strain evidence="2 3">F-1</strain>
    </source>
</reference>
<evidence type="ECO:0000259" key="1">
    <source>
        <dbReference type="Pfam" id="PF13524"/>
    </source>
</evidence>